<organism evidence="2 3">
    <name type="scientific">Lachnoanaerobaculum saburreum</name>
    <dbReference type="NCBI Taxonomy" id="467210"/>
    <lineage>
        <taxon>Bacteria</taxon>
        <taxon>Bacillati</taxon>
        <taxon>Bacillota</taxon>
        <taxon>Clostridia</taxon>
        <taxon>Lachnospirales</taxon>
        <taxon>Lachnospiraceae</taxon>
        <taxon>Lachnoanaerobaculum</taxon>
    </lineage>
</organism>
<feature type="transmembrane region" description="Helical" evidence="1">
    <location>
        <begin position="794"/>
        <end position="816"/>
    </location>
</feature>
<comment type="caution">
    <text evidence="2">The sequence shown here is derived from an EMBL/GenBank/DDBJ whole genome shotgun (WGS) entry which is preliminary data.</text>
</comment>
<proteinExistence type="predicted"/>
<feature type="transmembrane region" description="Helical" evidence="1">
    <location>
        <begin position="607"/>
        <end position="636"/>
    </location>
</feature>
<feature type="transmembrane region" description="Helical" evidence="1">
    <location>
        <begin position="526"/>
        <end position="546"/>
    </location>
</feature>
<feature type="transmembrane region" description="Helical" evidence="1">
    <location>
        <begin position="558"/>
        <end position="577"/>
    </location>
</feature>
<keyword evidence="3" id="KW-1185">Reference proteome</keyword>
<dbReference type="AlphaFoldDB" id="A0A134A078"/>
<feature type="transmembrane region" description="Helical" evidence="1">
    <location>
        <begin position="255"/>
        <end position="273"/>
    </location>
</feature>
<feature type="transmembrane region" description="Helical" evidence="1">
    <location>
        <begin position="423"/>
        <end position="442"/>
    </location>
</feature>
<feature type="transmembrane region" description="Helical" evidence="1">
    <location>
        <begin position="160"/>
        <end position="181"/>
    </location>
</feature>
<keyword evidence="1" id="KW-1133">Transmembrane helix</keyword>
<feature type="transmembrane region" description="Helical" evidence="1">
    <location>
        <begin position="220"/>
        <end position="243"/>
    </location>
</feature>
<dbReference type="PATRIC" id="fig|467210.3.peg.168"/>
<keyword evidence="1" id="KW-0812">Transmembrane</keyword>
<feature type="transmembrane region" description="Helical" evidence="1">
    <location>
        <begin position="648"/>
        <end position="667"/>
    </location>
</feature>
<dbReference type="RefSeq" id="WP_156431756.1">
    <property type="nucleotide sequence ID" value="NZ_KQ959774.1"/>
</dbReference>
<feature type="transmembrane region" description="Helical" evidence="1">
    <location>
        <begin position="718"/>
        <end position="740"/>
    </location>
</feature>
<evidence type="ECO:0000256" key="1">
    <source>
        <dbReference type="SAM" id="Phobius"/>
    </source>
</evidence>
<sequence length="1011" mass="116596">MIDILRKLLQKKIVLSLLLSLFALQLTGNFFLSKNTQREVRIEATGKKNAESKGNGVQIKEILLDGNKNILPIDFFNLTSWEVGQDGTLTWNSFKNRNTDIIAREKFRTLRIGLTKEEYSGIAKIYVDGTLIKEVDLYSKQTGIIFVDVSVSAGSSANIIMLKFIGVFATFFIISYILCIMFQRDKKLDTVRIVQAICISLIISLVYIICFSKSMQITEVIARCVSIFGIISIICTQFINIEFFYKFERKQLKKIIISCVLLVFIWVPIVYIVKNNSIIKEEIKNSTENTSNISLESGVIVKQDVNVAGKPNKLYLNIENKDDNEGSFIITAIQNKNKLKWSIEGIDCNNRDIIPLDLSGLSAGEFFLYIESQKGEPEKSVKILTSDDTEFGNLKENDTVLNNTNLLMSVELTKQTGYYRQQIILSIFLLFTLTLAIGSILRNRYSDKIIFVLVTISIFLIHCIKNPIYFLDAQPIYETGSNFFLQTYERGFAKSLFLEDAMYWPLFTRLLSDIVVVLFRQRRLAMFLLNCMGGIIVALNCSLINLRVFRINLGKYERFVLSLILGASPLFGIEALISLHNSVYWNFILLTLILTVDWNKLRRYQFILVLFSSLMIVSKTLFVVMFPVYIIVLVFLIMNKQIKIQKRLTGYILVCVFMTLISLKYTYDLLLKWGFFSNSEGPFGERILTVIRQTPLYYYRTLYVPIKYIFHEQNINPYIYICIAITITVLIFMWLVFNGLNKYLKHKSVDKIWDELIIIFYMVLSILTAGFLVYTNKEISINIDRLFIDDFNFYHRNFIIVVEAIIFMALVLRYFFINSRIALSVVVSFAMLLFLVPFNIVTNTSILSDWTQQYNELYRSSYVIPIVAGYDVFLQKNAFAGYVGGDDGRYTGAYNYIYSAKTIKKIDSDKIIYSLDFSDVSKIEDRDILEIYVRKSYILQSSDSYVLVKDKEGNIIAKVDATYSEDRQALSYFLPDGIKNIGSLEFYYSRDNAPYPLLPEVYLGIEGEYEE</sequence>
<feature type="transmembrane region" description="Helical" evidence="1">
    <location>
        <begin position="752"/>
        <end position="774"/>
    </location>
</feature>
<dbReference type="STRING" id="467210.HMPREF1866_00170"/>
<evidence type="ECO:0000313" key="2">
    <source>
        <dbReference type="EMBL" id="KXB61073.1"/>
    </source>
</evidence>
<dbReference type="Proteomes" id="UP000070394">
    <property type="component" value="Unassembled WGS sequence"/>
</dbReference>
<feature type="transmembrane region" description="Helical" evidence="1">
    <location>
        <begin position="449"/>
        <end position="471"/>
    </location>
</feature>
<feature type="transmembrane region" description="Helical" evidence="1">
    <location>
        <begin position="193"/>
        <end position="214"/>
    </location>
</feature>
<feature type="transmembrane region" description="Helical" evidence="1">
    <location>
        <begin position="584"/>
        <end position="601"/>
    </location>
</feature>
<reference evidence="3" key="1">
    <citation type="submission" date="2016-01" db="EMBL/GenBank/DDBJ databases">
        <authorList>
            <person name="Mitreva M."/>
            <person name="Pepin K.H."/>
            <person name="Mihindukulasuriya K.A."/>
            <person name="Fulton R."/>
            <person name="Fronick C."/>
            <person name="O'Laughlin M."/>
            <person name="Miner T."/>
            <person name="Herter B."/>
            <person name="Rosa B.A."/>
            <person name="Cordes M."/>
            <person name="Tomlinson C."/>
            <person name="Wollam A."/>
            <person name="Palsikar V.B."/>
            <person name="Mardis E.R."/>
            <person name="Wilson R.K."/>
        </authorList>
    </citation>
    <scope>NUCLEOTIDE SEQUENCE [LARGE SCALE GENOMIC DNA]</scope>
    <source>
        <strain evidence="3">DNF00896</strain>
    </source>
</reference>
<keyword evidence="1" id="KW-0472">Membrane</keyword>
<name>A0A134A078_9FIRM</name>
<protein>
    <submittedName>
        <fullName evidence="2">Uncharacterized protein</fullName>
    </submittedName>
</protein>
<gene>
    <name evidence="2" type="ORF">HMPREF1866_00170</name>
</gene>
<evidence type="ECO:0000313" key="3">
    <source>
        <dbReference type="Proteomes" id="UP000070394"/>
    </source>
</evidence>
<dbReference type="EMBL" id="LSDA01000004">
    <property type="protein sequence ID" value="KXB61073.1"/>
    <property type="molecule type" value="Genomic_DNA"/>
</dbReference>
<feature type="transmembrane region" description="Helical" evidence="1">
    <location>
        <begin position="821"/>
        <end position="841"/>
    </location>
</feature>
<accession>A0A134A078</accession>